<evidence type="ECO:0000256" key="3">
    <source>
        <dbReference type="SAM" id="Phobius"/>
    </source>
</evidence>
<dbReference type="HOGENOM" id="CLU_000445_107_30_7"/>
<dbReference type="SUPFAM" id="SSF58104">
    <property type="entry name" value="Methyl-accepting chemotaxis protein (MCP) signaling domain"/>
    <property type="match status" value="1"/>
</dbReference>
<organism evidence="5 6">
    <name type="scientific">Helicobacter bizzozeronii (strain CIII-1)</name>
    <dbReference type="NCBI Taxonomy" id="1002804"/>
    <lineage>
        <taxon>Bacteria</taxon>
        <taxon>Pseudomonadati</taxon>
        <taxon>Campylobacterota</taxon>
        <taxon>Epsilonproteobacteria</taxon>
        <taxon>Campylobacterales</taxon>
        <taxon>Helicobacteraceae</taxon>
        <taxon>Helicobacter</taxon>
    </lineage>
</organism>
<dbReference type="RefSeq" id="WP_013889862.1">
    <property type="nucleotide sequence ID" value="NC_015674.1"/>
</dbReference>
<keyword evidence="3" id="KW-1133">Transmembrane helix</keyword>
<evidence type="ECO:0000313" key="5">
    <source>
        <dbReference type="EMBL" id="CCB79371.1"/>
    </source>
</evidence>
<dbReference type="KEGG" id="hbi:HBZC1_03850"/>
<feature type="transmembrane region" description="Helical" evidence="3">
    <location>
        <begin position="12"/>
        <end position="34"/>
    </location>
</feature>
<evidence type="ECO:0000256" key="2">
    <source>
        <dbReference type="PROSITE-ProRule" id="PRU00284"/>
    </source>
</evidence>
<dbReference type="Gene3D" id="3.30.450.20">
    <property type="entry name" value="PAS domain"/>
    <property type="match status" value="1"/>
</dbReference>
<dbReference type="Pfam" id="PF00015">
    <property type="entry name" value="MCPsignal"/>
    <property type="match status" value="1"/>
</dbReference>
<evidence type="ECO:0000259" key="4">
    <source>
        <dbReference type="PROSITE" id="PS50111"/>
    </source>
</evidence>
<keyword evidence="3" id="KW-0812">Transmembrane</keyword>
<name>F8KQ19_HELBC</name>
<dbReference type="STRING" id="1002804.HBZC1_03850"/>
<dbReference type="InterPro" id="IPR004089">
    <property type="entry name" value="MCPsignal_dom"/>
</dbReference>
<keyword evidence="6" id="KW-1185">Reference proteome</keyword>
<dbReference type="Gene3D" id="1.10.287.950">
    <property type="entry name" value="Methyl-accepting chemotaxis protein"/>
    <property type="match status" value="1"/>
</dbReference>
<sequence length="677" mass="74494">MSAFTRLGIGTKIVVGVGIIVVLGILVLGLVVGIQVRDVTKAQTIETLEDNVNEGTMRLQRIMDRSFAHLNGLGKDLISPEGLAHPPKKRTELMQRFLADSTNIALVSLTLPGDPQGSSVMHMVGASFEMMHQEKIYSPKVYGEVLQTSRVVKSDPYFREIDGKSVFGFDLGVPLEQRGKVIGVLVAFFSIDSLADVVMRSKNDTFVANQDGYLLIAYDKNIQGKLLTAVNSDPSARTLVQAIKALKAGVFDYYSLSEKKSSLLVVKSFDIFQKIGPEDFKFNWALARFISKDKVLQASIYLQNLVLGMGVIIVLILVVAIYILVRLLVSNRIGMVSETLLGFFKLLNDPKGQHDIPVTKVYALDEIGVMKQAINENIAKIHENTKADSATIDDMLSVVRSIKEGDFTKEIHATPNNPDLLHLKELFNEVALYLRQHIGSHMQSINEAFERFKVLDFRQGVPNPTGNVEKAIDSLSNGIRGMLRTSSNFANALSHESGGLKTCVDSLIQSANQQNKSLHQTSKSIESIVDSISSISQKSEDMIKQGQDIRNIVEIIKDIADQTNLLALNAAIEAARAGQYGRGFAVVADEVRKLAERTQKSLGEIEANINVLVQSIADTSESIKMQSQSVEGINHSLEAFKQDTQNNLNVANTSLEVGHNIDRISKDILDDANKKQF</sequence>
<dbReference type="eggNOG" id="COG0840">
    <property type="taxonomic scope" value="Bacteria"/>
</dbReference>
<accession>F8KQ19</accession>
<evidence type="ECO:0000256" key="1">
    <source>
        <dbReference type="ARBA" id="ARBA00023224"/>
    </source>
</evidence>
<protein>
    <submittedName>
        <fullName evidence="5">Methyl-accepting chemotaxis signal transduction protein</fullName>
    </submittedName>
</protein>
<feature type="transmembrane region" description="Helical" evidence="3">
    <location>
        <begin position="301"/>
        <end position="325"/>
    </location>
</feature>
<gene>
    <name evidence="5" type="ordered locus">HBZC1_03850</name>
</gene>
<dbReference type="PROSITE" id="PS50111">
    <property type="entry name" value="CHEMOTAXIS_TRANSDUC_2"/>
    <property type="match status" value="1"/>
</dbReference>
<dbReference type="SMART" id="SM00283">
    <property type="entry name" value="MA"/>
    <property type="match status" value="1"/>
</dbReference>
<feature type="domain" description="Methyl-accepting transducer" evidence="4">
    <location>
        <begin position="457"/>
        <end position="677"/>
    </location>
</feature>
<evidence type="ECO:0000313" key="6">
    <source>
        <dbReference type="Proteomes" id="UP000008387"/>
    </source>
</evidence>
<dbReference type="AlphaFoldDB" id="F8KQ19"/>
<dbReference type="EMBL" id="FR871757">
    <property type="protein sequence ID" value="CCB79371.1"/>
    <property type="molecule type" value="Genomic_DNA"/>
</dbReference>
<dbReference type="PANTHER" id="PTHR32089">
    <property type="entry name" value="METHYL-ACCEPTING CHEMOTAXIS PROTEIN MCPB"/>
    <property type="match status" value="1"/>
</dbReference>
<reference evidence="5 6" key="1">
    <citation type="journal article" date="2011" name="J. Bacteriol.">
        <title>Genome sequence of Helicobacter bizzozeronii strain CIII-1, an isolate from human gastric mucosa.</title>
        <authorList>
            <person name="Schott T."/>
            <person name="Rossi M."/>
            <person name="Hanninen M.L."/>
        </authorList>
    </citation>
    <scope>NUCLEOTIDE SEQUENCE [LARGE SCALE GENOMIC DNA]</scope>
    <source>
        <strain evidence="5 6">CIII-1</strain>
    </source>
</reference>
<dbReference type="GO" id="GO:0016020">
    <property type="term" value="C:membrane"/>
    <property type="evidence" value="ECO:0007669"/>
    <property type="project" value="InterPro"/>
</dbReference>
<dbReference type="Proteomes" id="UP000008387">
    <property type="component" value="Chromosome"/>
</dbReference>
<dbReference type="GO" id="GO:0007165">
    <property type="term" value="P:signal transduction"/>
    <property type="evidence" value="ECO:0007669"/>
    <property type="project" value="UniProtKB-KW"/>
</dbReference>
<keyword evidence="3" id="KW-0472">Membrane</keyword>
<dbReference type="PANTHER" id="PTHR32089:SF112">
    <property type="entry name" value="LYSOZYME-LIKE PROTEIN-RELATED"/>
    <property type="match status" value="1"/>
</dbReference>
<keyword evidence="1 2" id="KW-0807">Transducer</keyword>
<proteinExistence type="predicted"/>